<dbReference type="EMBL" id="QGNW01000502">
    <property type="protein sequence ID" value="RVW69287.1"/>
    <property type="molecule type" value="Genomic_DNA"/>
</dbReference>
<evidence type="ECO:0000313" key="1">
    <source>
        <dbReference type="EMBL" id="RVW69287.1"/>
    </source>
</evidence>
<comment type="caution">
    <text evidence="1">The sequence shown here is derived from an EMBL/GenBank/DDBJ whole genome shotgun (WGS) entry which is preliminary data.</text>
</comment>
<sequence length="867" mass="97380">MNDNLEKECVGPFPTRNAFYWTSSLVRSGQGLSRFPRVKAPHHSLDTVIKNQFGEKLIQVKMSGEPQIGEDLKRFLLGRGGAQVNKPHLVNWPTICMQKRNRALGIRSLSILNKAFLGKWYWRFFTKANSLWNRVIARKHGEEDETVSDLFICKAICAYVSPRVVKFEANGGTWISITKRSRGFVVSVGFGKEELEWLSEHLKKVVELEASRGFIQKIRSKTRTHLMEICFNSRGVLKAMGGSPKEGDFFSARFFYQAGRVSKETLKIFRAVICESKEKVQDWVHVGKAIAGMMSTKGMVSVTPISAYKGCFFVDSARRVEWSVEIHSEEVGEGNEGGTGLFEACRLVEGEVVGGDASKCRATALLEVEDEAWSFTVAVSVTEEDEEDDLFRSESTHSRDELMPAGGCVSQRPKNAEGLCGSTRDNECYRRRPFPHHVIVSWAQRRETITDPLSLRPYLKPVRRIFCKGGPIICKSQGLVEARAGEDKAFSDENGWAFERKAQSLPNPSPLSAAIGRRCCSEKGKASEVQTRGSVKKKEKFGGTRIQSESSLSLSIVKESKAVFGGRDFVVKRQAALRKPYFKKDKEGFLGQVGSDLRGSSVTDLPSNPEIKDKALGPDGFTIAVFQDCWDVIKEDLVRVFAEFHRSRIINQSTNASFIVLLPKKSLTKKISDFRPISLITSLYKIIAKVLSGRLRGVLHETIHYTQGAFVQGRHILDAVLIANEIVNEKRRSGRKESSSKLTLKRLTTICTSRMLLRAEERNSLEGFRVGRYRTKVSHLQFADDTIFFSNTREEELQTLKSLLLVFGHISGLKVNLDKSNIYGINLDRNHLSRLAELLDCKISGWPILYLGLLWEGIPRLVAFGIQ</sequence>
<reference evidence="1 2" key="1">
    <citation type="journal article" date="2018" name="PLoS Genet.">
        <title>Population sequencing reveals clonal diversity and ancestral inbreeding in the grapevine cultivar Chardonnay.</title>
        <authorList>
            <person name="Roach M.J."/>
            <person name="Johnson D.L."/>
            <person name="Bohlmann J."/>
            <person name="van Vuuren H.J."/>
            <person name="Jones S.J."/>
            <person name="Pretorius I.S."/>
            <person name="Schmidt S.A."/>
            <person name="Borneman A.R."/>
        </authorList>
    </citation>
    <scope>NUCLEOTIDE SEQUENCE [LARGE SCALE GENOMIC DNA]</scope>
    <source>
        <strain evidence="2">cv. Chardonnay</strain>
        <tissue evidence="1">Leaf</tissue>
    </source>
</reference>
<gene>
    <name evidence="1" type="primary">YTX2_260</name>
    <name evidence="1" type="ORF">CK203_061348</name>
</gene>
<dbReference type="Proteomes" id="UP000288805">
    <property type="component" value="Unassembled WGS sequence"/>
</dbReference>
<dbReference type="AlphaFoldDB" id="A0A438GAP7"/>
<protein>
    <submittedName>
        <fullName evidence="1">Transposon TX1 uncharacterized 149 kDa protein</fullName>
    </submittedName>
</protein>
<evidence type="ECO:0000313" key="2">
    <source>
        <dbReference type="Proteomes" id="UP000288805"/>
    </source>
</evidence>
<proteinExistence type="predicted"/>
<accession>A0A438GAP7</accession>
<dbReference type="PANTHER" id="PTHR46890:SF48">
    <property type="entry name" value="RNA-DIRECTED DNA POLYMERASE"/>
    <property type="match status" value="1"/>
</dbReference>
<name>A0A438GAP7_VITVI</name>
<dbReference type="CDD" id="cd01650">
    <property type="entry name" value="RT_nLTR_like"/>
    <property type="match status" value="1"/>
</dbReference>
<dbReference type="PANTHER" id="PTHR46890">
    <property type="entry name" value="NON-LTR RETROLELEMENT REVERSE TRANSCRIPTASE-LIKE PROTEIN-RELATED"/>
    <property type="match status" value="1"/>
</dbReference>
<organism evidence="1 2">
    <name type="scientific">Vitis vinifera</name>
    <name type="common">Grape</name>
    <dbReference type="NCBI Taxonomy" id="29760"/>
    <lineage>
        <taxon>Eukaryota</taxon>
        <taxon>Viridiplantae</taxon>
        <taxon>Streptophyta</taxon>
        <taxon>Embryophyta</taxon>
        <taxon>Tracheophyta</taxon>
        <taxon>Spermatophyta</taxon>
        <taxon>Magnoliopsida</taxon>
        <taxon>eudicotyledons</taxon>
        <taxon>Gunneridae</taxon>
        <taxon>Pentapetalae</taxon>
        <taxon>rosids</taxon>
        <taxon>Vitales</taxon>
        <taxon>Vitaceae</taxon>
        <taxon>Viteae</taxon>
        <taxon>Vitis</taxon>
    </lineage>
</organism>
<dbReference type="InterPro" id="IPR052343">
    <property type="entry name" value="Retrotransposon-Effector_Assoc"/>
</dbReference>